<name>A0A0A9EI68_ARUDO</name>
<proteinExistence type="predicted"/>
<evidence type="ECO:0000313" key="1">
    <source>
        <dbReference type="EMBL" id="JAE00440.1"/>
    </source>
</evidence>
<reference evidence="1" key="2">
    <citation type="journal article" date="2015" name="Data Brief">
        <title>Shoot transcriptome of the giant reed, Arundo donax.</title>
        <authorList>
            <person name="Barrero R.A."/>
            <person name="Guerrero F.D."/>
            <person name="Moolhuijzen P."/>
            <person name="Goolsby J.A."/>
            <person name="Tidwell J."/>
            <person name="Bellgard S.E."/>
            <person name="Bellgard M.I."/>
        </authorList>
    </citation>
    <scope>NUCLEOTIDE SEQUENCE</scope>
    <source>
        <tissue evidence="1">Shoot tissue taken approximately 20 cm above the soil surface</tissue>
    </source>
</reference>
<dbReference type="AlphaFoldDB" id="A0A0A9EI68"/>
<organism evidence="1">
    <name type="scientific">Arundo donax</name>
    <name type="common">Giant reed</name>
    <name type="synonym">Donax arundinaceus</name>
    <dbReference type="NCBI Taxonomy" id="35708"/>
    <lineage>
        <taxon>Eukaryota</taxon>
        <taxon>Viridiplantae</taxon>
        <taxon>Streptophyta</taxon>
        <taxon>Embryophyta</taxon>
        <taxon>Tracheophyta</taxon>
        <taxon>Spermatophyta</taxon>
        <taxon>Magnoliopsida</taxon>
        <taxon>Liliopsida</taxon>
        <taxon>Poales</taxon>
        <taxon>Poaceae</taxon>
        <taxon>PACMAD clade</taxon>
        <taxon>Arundinoideae</taxon>
        <taxon>Arundineae</taxon>
        <taxon>Arundo</taxon>
    </lineage>
</organism>
<reference evidence="1" key="1">
    <citation type="submission" date="2014-09" db="EMBL/GenBank/DDBJ databases">
        <authorList>
            <person name="Magalhaes I.L.F."/>
            <person name="Oliveira U."/>
            <person name="Santos F.R."/>
            <person name="Vidigal T.H.D.A."/>
            <person name="Brescovit A.D."/>
            <person name="Santos A.J."/>
        </authorList>
    </citation>
    <scope>NUCLEOTIDE SEQUENCE</scope>
    <source>
        <tissue evidence="1">Shoot tissue taken approximately 20 cm above the soil surface</tissue>
    </source>
</reference>
<sequence>MPRFIPLLLLLFGQAAA</sequence>
<protein>
    <submittedName>
        <fullName evidence="1">Uncharacterized protein</fullName>
    </submittedName>
</protein>
<dbReference type="EMBL" id="GBRH01197456">
    <property type="protein sequence ID" value="JAE00440.1"/>
    <property type="molecule type" value="Transcribed_RNA"/>
</dbReference>
<accession>A0A0A9EI68</accession>